<dbReference type="Pfam" id="PF13478">
    <property type="entry name" value="XdhC_C"/>
    <property type="match status" value="1"/>
</dbReference>
<dbReference type="InterPro" id="IPR027051">
    <property type="entry name" value="XdhC_Rossmann_dom"/>
</dbReference>
<evidence type="ECO:0000259" key="1">
    <source>
        <dbReference type="Pfam" id="PF02625"/>
    </source>
</evidence>
<sequence length="374" mass="39146">MFEIADRLLAALECGQTLAVATAVSIDGSAPRTVGTSMAYDGEAVLGSIAGGCVEGAVVGVCDEVLHDGMSRTVEYGVSDETAFEVGLTCGGQLRIHVQLVTPDSVVARQLAAAVRGDAAGIASVVGYARVVDTESGDPVSTSVVGSGNSRAANGVSVVVGGSDDRFASRIEAELASRMLNGVNTLSMIDCEGELLETFFEIAASPARMIIFGAMEYSAALSRAAVVLGYRVTVCDPRPLFATPTRFPDVEVVVAWPPHYLAETETDERTVICVLSHDDRFDADLVELALQRGVGYVGAMGSRRTSDRRFDELRERGVAEESLARLHSPIGLDLGASTPEETAVSILAEVIAARAAKPGVPLMSTRGSIHRVTA</sequence>
<protein>
    <submittedName>
        <fullName evidence="3">Xanthine dehydrogenase accessory factor</fullName>
    </submittedName>
</protein>
<dbReference type="AlphaFoldDB" id="A0A2T0VG16"/>
<name>A0A2T0VG16_9MICO</name>
<dbReference type="OrthoDB" id="9815497at2"/>
<accession>A0A2T0VG16</accession>
<evidence type="ECO:0000313" key="3">
    <source>
        <dbReference type="EMBL" id="PRY69102.1"/>
    </source>
</evidence>
<evidence type="ECO:0000313" key="4">
    <source>
        <dbReference type="Proteomes" id="UP000237983"/>
    </source>
</evidence>
<reference evidence="3 4" key="1">
    <citation type="submission" date="2018-03" db="EMBL/GenBank/DDBJ databases">
        <title>Genomic Encyclopedia of Type Strains, Phase III (KMG-III): the genomes of soil and plant-associated and newly described type strains.</title>
        <authorList>
            <person name="Whitman W."/>
        </authorList>
    </citation>
    <scope>NUCLEOTIDE SEQUENCE [LARGE SCALE GENOMIC DNA]</scope>
    <source>
        <strain evidence="3 4">CGMCC 1.12484</strain>
    </source>
</reference>
<dbReference type="EMBL" id="PVTL01000003">
    <property type="protein sequence ID" value="PRY69102.1"/>
    <property type="molecule type" value="Genomic_DNA"/>
</dbReference>
<dbReference type="Proteomes" id="UP000237983">
    <property type="component" value="Unassembled WGS sequence"/>
</dbReference>
<dbReference type="RefSeq" id="WP_106211379.1">
    <property type="nucleotide sequence ID" value="NZ_PVTL01000003.1"/>
</dbReference>
<dbReference type="Gene3D" id="3.40.50.720">
    <property type="entry name" value="NAD(P)-binding Rossmann-like Domain"/>
    <property type="match status" value="1"/>
</dbReference>
<dbReference type="Pfam" id="PF02625">
    <property type="entry name" value="XdhC_CoxI"/>
    <property type="match status" value="1"/>
</dbReference>
<organism evidence="3 4">
    <name type="scientific">Glaciihabitans tibetensis</name>
    <dbReference type="NCBI Taxonomy" id="1266600"/>
    <lineage>
        <taxon>Bacteria</taxon>
        <taxon>Bacillati</taxon>
        <taxon>Actinomycetota</taxon>
        <taxon>Actinomycetes</taxon>
        <taxon>Micrococcales</taxon>
        <taxon>Microbacteriaceae</taxon>
        <taxon>Glaciihabitans</taxon>
    </lineage>
</organism>
<evidence type="ECO:0000259" key="2">
    <source>
        <dbReference type="Pfam" id="PF13478"/>
    </source>
</evidence>
<feature type="domain" description="XdhC Rossmann" evidence="2">
    <location>
        <begin position="209"/>
        <end position="350"/>
    </location>
</feature>
<dbReference type="PANTHER" id="PTHR30388">
    <property type="entry name" value="ALDEHYDE OXIDOREDUCTASE MOLYBDENUM COFACTOR ASSEMBLY PROTEIN"/>
    <property type="match status" value="1"/>
</dbReference>
<gene>
    <name evidence="3" type="ORF">B0I08_103308</name>
</gene>
<dbReference type="PANTHER" id="PTHR30388:SF4">
    <property type="entry name" value="MOLYBDENUM COFACTOR INSERTION CHAPERONE PAOD"/>
    <property type="match status" value="1"/>
</dbReference>
<dbReference type="InterPro" id="IPR003777">
    <property type="entry name" value="XdhC_CoxI"/>
</dbReference>
<proteinExistence type="predicted"/>
<comment type="caution">
    <text evidence="3">The sequence shown here is derived from an EMBL/GenBank/DDBJ whole genome shotgun (WGS) entry which is preliminary data.</text>
</comment>
<feature type="domain" description="XdhC- CoxI" evidence="1">
    <location>
        <begin position="13"/>
        <end position="77"/>
    </location>
</feature>
<dbReference type="InterPro" id="IPR052698">
    <property type="entry name" value="MoCofactor_Util/Proc"/>
</dbReference>
<keyword evidence="4" id="KW-1185">Reference proteome</keyword>